<dbReference type="SMART" id="SM00240">
    <property type="entry name" value="FHA"/>
    <property type="match status" value="1"/>
</dbReference>
<proteinExistence type="predicted"/>
<feature type="domain" description="FHA" evidence="1">
    <location>
        <begin position="220"/>
        <end position="264"/>
    </location>
</feature>
<dbReference type="Gene3D" id="3.30.70.1230">
    <property type="entry name" value="Nucleotide cyclase"/>
    <property type="match status" value="1"/>
</dbReference>
<dbReference type="InterPro" id="IPR008984">
    <property type="entry name" value="SMAD_FHA_dom_sf"/>
</dbReference>
<dbReference type="SUPFAM" id="SSF49879">
    <property type="entry name" value="SMAD/FHA domain"/>
    <property type="match status" value="1"/>
</dbReference>
<dbReference type="SUPFAM" id="SSF55073">
    <property type="entry name" value="Nucleotide cyclase"/>
    <property type="match status" value="1"/>
</dbReference>
<dbReference type="GO" id="GO:0009190">
    <property type="term" value="P:cyclic nucleotide biosynthetic process"/>
    <property type="evidence" value="ECO:0007669"/>
    <property type="project" value="InterPro"/>
</dbReference>
<dbReference type="GO" id="GO:0004016">
    <property type="term" value="F:adenylate cyclase activity"/>
    <property type="evidence" value="ECO:0007669"/>
    <property type="project" value="UniProtKB-ARBA"/>
</dbReference>
<dbReference type="Proteomes" id="UP000198781">
    <property type="component" value="Unassembled WGS sequence"/>
</dbReference>
<dbReference type="PANTHER" id="PTHR43081">
    <property type="entry name" value="ADENYLATE CYCLASE, TERMINAL-DIFFERENTIATION SPECIFIC-RELATED"/>
    <property type="match status" value="1"/>
</dbReference>
<keyword evidence="4" id="KW-1185">Reference proteome</keyword>
<dbReference type="PROSITE" id="PS50125">
    <property type="entry name" value="GUANYLATE_CYCLASE_2"/>
    <property type="match status" value="1"/>
</dbReference>
<protein>
    <submittedName>
        <fullName evidence="3">Adenylate cyclase, class 3</fullName>
    </submittedName>
</protein>
<evidence type="ECO:0000259" key="2">
    <source>
        <dbReference type="PROSITE" id="PS50125"/>
    </source>
</evidence>
<dbReference type="GO" id="GO:0035556">
    <property type="term" value="P:intracellular signal transduction"/>
    <property type="evidence" value="ECO:0007669"/>
    <property type="project" value="InterPro"/>
</dbReference>
<dbReference type="InterPro" id="IPR050697">
    <property type="entry name" value="Adenylyl/Guanylyl_Cyclase_3/4"/>
</dbReference>
<accession>A0A1G6UJ59</accession>
<sequence length="313" mass="33182">MTLSGNPLHTVVFADIAGSTALFEAVGNERATAAVTQLTDWIGETVTSHGGRVVKTLGDGVLGVFEDGASGVAAMAAMMRSHRHRMHAWPRELRLDLRAGLASGEIVQVDGDCYGDAVNVAARLSERAGPREIWATETTVEQAGTVEGTWFVRLGAMDLRGRSEPIVMYQVEWRDGEEGDSVTMQAALPSAVMPLDSGSACLELSWGSAHRAFLSTQAPVHLGRATQAQVHVADPRVSRLHARIDWRNGTFVLTDLSSFGTWVHFGGGSTSVNLRRDACLLHGTGLIALGVPLGKAGGPTVGFRVTGGIVLPH</sequence>
<evidence type="ECO:0000313" key="4">
    <source>
        <dbReference type="Proteomes" id="UP000198781"/>
    </source>
</evidence>
<feature type="domain" description="Guanylate cyclase" evidence="2">
    <location>
        <begin position="10"/>
        <end position="125"/>
    </location>
</feature>
<dbReference type="Pfam" id="PF00211">
    <property type="entry name" value="Guanylate_cyc"/>
    <property type="match status" value="1"/>
</dbReference>
<dbReference type="OrthoDB" id="9801841at2"/>
<dbReference type="RefSeq" id="WP_092743772.1">
    <property type="nucleotide sequence ID" value="NZ_FMZC01000006.1"/>
</dbReference>
<dbReference type="InterPro" id="IPR001054">
    <property type="entry name" value="A/G_cyclase"/>
</dbReference>
<dbReference type="EMBL" id="FMZC01000006">
    <property type="protein sequence ID" value="SDD41343.1"/>
    <property type="molecule type" value="Genomic_DNA"/>
</dbReference>
<dbReference type="InterPro" id="IPR029787">
    <property type="entry name" value="Nucleotide_cyclase"/>
</dbReference>
<dbReference type="InterPro" id="IPR000253">
    <property type="entry name" value="FHA_dom"/>
</dbReference>
<dbReference type="Pfam" id="PF00498">
    <property type="entry name" value="FHA"/>
    <property type="match status" value="1"/>
</dbReference>
<gene>
    <name evidence="3" type="ORF">SAMN05192589_10699</name>
</gene>
<dbReference type="STRING" id="187868.SAMN05192589_10699"/>
<dbReference type="AlphaFoldDB" id="A0A1G6UJ59"/>
<dbReference type="Gene3D" id="2.60.200.20">
    <property type="match status" value="1"/>
</dbReference>
<name>A0A1G6UJ59_9BURK</name>
<dbReference type="CDD" id="cd07302">
    <property type="entry name" value="CHD"/>
    <property type="match status" value="1"/>
</dbReference>
<evidence type="ECO:0000313" key="3">
    <source>
        <dbReference type="EMBL" id="SDD41343.1"/>
    </source>
</evidence>
<reference evidence="3 4" key="1">
    <citation type="submission" date="2016-10" db="EMBL/GenBank/DDBJ databases">
        <authorList>
            <person name="de Groot N.N."/>
        </authorList>
    </citation>
    <scope>NUCLEOTIDE SEQUENCE [LARGE SCALE GENOMIC DNA]</scope>
    <source>
        <strain evidence="3 4">DSM 16619</strain>
    </source>
</reference>
<dbReference type="PROSITE" id="PS50006">
    <property type="entry name" value="FHA_DOMAIN"/>
    <property type="match status" value="1"/>
</dbReference>
<evidence type="ECO:0000259" key="1">
    <source>
        <dbReference type="PROSITE" id="PS50006"/>
    </source>
</evidence>
<dbReference type="PANTHER" id="PTHR43081:SF1">
    <property type="entry name" value="ADENYLATE CYCLASE, TERMINAL-DIFFERENTIATION SPECIFIC"/>
    <property type="match status" value="1"/>
</dbReference>
<dbReference type="CDD" id="cd00060">
    <property type="entry name" value="FHA"/>
    <property type="match status" value="1"/>
</dbReference>
<organism evidence="3 4">
    <name type="scientific">Paracidovorax valerianellae</name>
    <dbReference type="NCBI Taxonomy" id="187868"/>
    <lineage>
        <taxon>Bacteria</taxon>
        <taxon>Pseudomonadati</taxon>
        <taxon>Pseudomonadota</taxon>
        <taxon>Betaproteobacteria</taxon>
        <taxon>Burkholderiales</taxon>
        <taxon>Comamonadaceae</taxon>
        <taxon>Paracidovorax</taxon>
    </lineage>
</organism>